<name>A0A6J5R329_9CAUD</name>
<proteinExistence type="predicted"/>
<keyword evidence="1" id="KW-0472">Membrane</keyword>
<sequence>MVGNVMAGKTLTIVLAADISRLSKGLRSAQGDLGNFNNSTDTSSRSLGLLGGAMIAAGAAAAAMAIKFGIDGVKAFAADEASADKLAKTLDNLGLAHDTSKIEEYISSLEMSAGVADDVLRPAYDRLVRALGDTGQASASLQLALDISAGTGKNLETVTNALGKAYEGNFGALGKLGTGIDKATLKTGDLQEITKQLSQTFTGQATTAADTTQGSLDKLGIAAGNLQESFGRGLVKAFGDASGGMSGFANQINAMQPQVEGLGLITGRVAQGSLGFFGTVLKGMTDQGGVLWAFGKLVGVDTAAVDNLSAALTRVPFAQSVYWLQHYGEGLGVFNDAGRAAYIQAQNLALVFAEQHPPLVAATGAIKINTEALDEQNKVVDKSTKNLETQTGALKAAGQAYMDYWQNLQGKISSGI</sequence>
<organism evidence="2">
    <name type="scientific">uncultured Caudovirales phage</name>
    <dbReference type="NCBI Taxonomy" id="2100421"/>
    <lineage>
        <taxon>Viruses</taxon>
        <taxon>Duplodnaviria</taxon>
        <taxon>Heunggongvirae</taxon>
        <taxon>Uroviricota</taxon>
        <taxon>Caudoviricetes</taxon>
        <taxon>Peduoviridae</taxon>
        <taxon>Maltschvirus</taxon>
        <taxon>Maltschvirus maltsch</taxon>
    </lineage>
</organism>
<feature type="non-terminal residue" evidence="2">
    <location>
        <position position="416"/>
    </location>
</feature>
<feature type="transmembrane region" description="Helical" evidence="1">
    <location>
        <begin position="47"/>
        <end position="66"/>
    </location>
</feature>
<dbReference type="EMBL" id="LR797165">
    <property type="protein sequence ID" value="CAB4191299.1"/>
    <property type="molecule type" value="Genomic_DNA"/>
</dbReference>
<evidence type="ECO:0000313" key="2">
    <source>
        <dbReference type="EMBL" id="CAB4191299.1"/>
    </source>
</evidence>
<accession>A0A6J5R329</accession>
<keyword evidence="1" id="KW-0812">Transmembrane</keyword>
<evidence type="ECO:0000256" key="1">
    <source>
        <dbReference type="SAM" id="Phobius"/>
    </source>
</evidence>
<reference evidence="2" key="1">
    <citation type="submission" date="2020-05" db="EMBL/GenBank/DDBJ databases">
        <authorList>
            <person name="Chiriac C."/>
            <person name="Salcher M."/>
            <person name="Ghai R."/>
            <person name="Kavagutti S V."/>
        </authorList>
    </citation>
    <scope>NUCLEOTIDE SEQUENCE</scope>
</reference>
<gene>
    <name evidence="2" type="ORF">UFOVP1213_18</name>
</gene>
<protein>
    <submittedName>
        <fullName evidence="2">Uncharacterized protein</fullName>
    </submittedName>
</protein>
<keyword evidence="1" id="KW-1133">Transmembrane helix</keyword>